<dbReference type="Gene3D" id="3.50.50.60">
    <property type="entry name" value="FAD/NAD(P)-binding domain"/>
    <property type="match status" value="2"/>
</dbReference>
<dbReference type="Proteomes" id="UP000231990">
    <property type="component" value="Unassembled WGS sequence"/>
</dbReference>
<evidence type="ECO:0000313" key="8">
    <source>
        <dbReference type="Proteomes" id="UP000231990"/>
    </source>
</evidence>
<comment type="caution">
    <text evidence="6">The sequence shown here is derived from an EMBL/GenBank/DDBJ whole genome shotgun (WGS) entry which is preliminary data.</text>
</comment>
<dbReference type="Pfam" id="PF00743">
    <property type="entry name" value="FMO-like"/>
    <property type="match status" value="1"/>
</dbReference>
<dbReference type="GO" id="GO:0050660">
    <property type="term" value="F:flavin adenine dinucleotide binding"/>
    <property type="evidence" value="ECO:0007669"/>
    <property type="project" value="InterPro"/>
</dbReference>
<sequence length="526" mass="58873">MDSQILERPKLKSKTQDATKVLDSVIIGSGFAGLCMGIRLKKAGIKSFVIFEKAESIGGTWRDNTYPGAACDVESHLYSFSFEPRSSWSRQFGPQKEILNYMNYCADKYGLRPYICTNSGVTGAYFDEITGLWEVATESGEKFKARTVVSGTGGLSRPVLPNIKGIDQFKGAKFHSARWDHEYDLKGKTVAVIGTGASAIQIVPAIAPTVSKLLLFQRTAPWILPKLDAKIAKPVRLLFKFVPPFRWVFRKLLYWMHEIGVVAFAIHPKIMKTFEKLGRRYIAKKIQDPILQKQVTPNFTIGCKRVLLSNDYYPALTRENVSLIPHGIVAVTKNGVIGSDNVEHKVDAIVFATGFQAAEATPPFEVKGKNQMDLADIWKNGPEAYLGTCVSGFPNFFMIVGPNTGLGHSSMILMIESQAQYILQCIRSLRKKNVKYLDVKQSAQDKFNREIHDRLAKSVWSTGGCVSWYNTQSGKNTTLWPGFTFEFKARTYFLKTSDFEFVRTNGEKESLSFGTRFSLLAGSPFF</sequence>
<dbReference type="PANTHER" id="PTHR42877">
    <property type="entry name" value="L-ORNITHINE N(5)-MONOOXYGENASE-RELATED"/>
    <property type="match status" value="1"/>
</dbReference>
<evidence type="ECO:0000256" key="2">
    <source>
        <dbReference type="ARBA" id="ARBA00022827"/>
    </source>
</evidence>
<keyword evidence="7" id="KW-1185">Reference proteome</keyword>
<proteinExistence type="predicted"/>
<dbReference type="GO" id="GO:0050661">
    <property type="term" value="F:NADP binding"/>
    <property type="evidence" value="ECO:0007669"/>
    <property type="project" value="InterPro"/>
</dbReference>
<dbReference type="Proteomes" id="UP000231962">
    <property type="component" value="Unassembled WGS sequence"/>
</dbReference>
<evidence type="ECO:0000256" key="1">
    <source>
        <dbReference type="ARBA" id="ARBA00022630"/>
    </source>
</evidence>
<evidence type="ECO:0000256" key="3">
    <source>
        <dbReference type="ARBA" id="ARBA00023002"/>
    </source>
</evidence>
<dbReference type="InterPro" id="IPR020946">
    <property type="entry name" value="Flavin_mOase-like"/>
</dbReference>
<organism evidence="6 8">
    <name type="scientific">Leptospira perolatii</name>
    <dbReference type="NCBI Taxonomy" id="2023191"/>
    <lineage>
        <taxon>Bacteria</taxon>
        <taxon>Pseudomonadati</taxon>
        <taxon>Spirochaetota</taxon>
        <taxon>Spirochaetia</taxon>
        <taxon>Leptospirales</taxon>
        <taxon>Leptospiraceae</taxon>
        <taxon>Leptospira</taxon>
    </lineage>
</organism>
<dbReference type="PANTHER" id="PTHR42877:SF4">
    <property type="entry name" value="FAD_NAD(P)-BINDING DOMAIN-CONTAINING PROTEIN-RELATED"/>
    <property type="match status" value="1"/>
</dbReference>
<dbReference type="AlphaFoldDB" id="A0A2M9ZI31"/>
<evidence type="ECO:0000256" key="4">
    <source>
        <dbReference type="SAM" id="Phobius"/>
    </source>
</evidence>
<accession>A0A2M9ZI31</accession>
<keyword evidence="4" id="KW-0472">Membrane</keyword>
<feature type="transmembrane region" description="Helical" evidence="4">
    <location>
        <begin position="21"/>
        <end position="40"/>
    </location>
</feature>
<keyword evidence="3" id="KW-0560">Oxidoreductase</keyword>
<keyword evidence="4" id="KW-0812">Transmembrane</keyword>
<dbReference type="InterPro" id="IPR051209">
    <property type="entry name" value="FAD-bind_Monooxygenase_sf"/>
</dbReference>
<protein>
    <submittedName>
        <fullName evidence="6">4-hydroxyacetophenone monooxygenase</fullName>
    </submittedName>
</protein>
<dbReference type="PRINTS" id="PR00469">
    <property type="entry name" value="PNDRDTASEII"/>
</dbReference>
<dbReference type="EMBL" id="NPDY01000034">
    <property type="protein sequence ID" value="PJZ68101.1"/>
    <property type="molecule type" value="Genomic_DNA"/>
</dbReference>
<dbReference type="RefSeq" id="WP_100715478.1">
    <property type="nucleotide sequence ID" value="NZ_NPDY01000034.1"/>
</dbReference>
<dbReference type="GO" id="GO:0004499">
    <property type="term" value="F:N,N-dimethylaniline monooxygenase activity"/>
    <property type="evidence" value="ECO:0007669"/>
    <property type="project" value="InterPro"/>
</dbReference>
<dbReference type="EMBL" id="NPDZ01000022">
    <property type="protein sequence ID" value="PJZ71720.1"/>
    <property type="molecule type" value="Genomic_DNA"/>
</dbReference>
<keyword evidence="4" id="KW-1133">Transmembrane helix</keyword>
<keyword evidence="2" id="KW-0274">FAD</keyword>
<dbReference type="OrthoDB" id="9778740at2"/>
<evidence type="ECO:0000313" key="5">
    <source>
        <dbReference type="EMBL" id="PJZ68101.1"/>
    </source>
</evidence>
<keyword evidence="6" id="KW-0503">Monooxygenase</keyword>
<name>A0A2M9ZI31_9LEPT</name>
<gene>
    <name evidence="5" type="ORF">CH360_17925</name>
    <name evidence="6" type="ORF">CH373_17985</name>
</gene>
<dbReference type="SUPFAM" id="SSF51905">
    <property type="entry name" value="FAD/NAD(P)-binding domain"/>
    <property type="match status" value="1"/>
</dbReference>
<keyword evidence="1" id="KW-0285">Flavoprotein</keyword>
<dbReference type="InterPro" id="IPR036188">
    <property type="entry name" value="FAD/NAD-bd_sf"/>
</dbReference>
<evidence type="ECO:0000313" key="6">
    <source>
        <dbReference type="EMBL" id="PJZ71720.1"/>
    </source>
</evidence>
<reference evidence="7 8" key="1">
    <citation type="submission" date="2017-07" db="EMBL/GenBank/DDBJ databases">
        <title>Leptospira spp. isolated from tropical soils.</title>
        <authorList>
            <person name="Thibeaux R."/>
            <person name="Iraola G."/>
            <person name="Ferres I."/>
            <person name="Bierque E."/>
            <person name="Girault D."/>
            <person name="Soupe-Gilbert M.-E."/>
            <person name="Picardeau M."/>
            <person name="Goarant C."/>
        </authorList>
    </citation>
    <scope>NUCLEOTIDE SEQUENCE [LARGE SCALE GENOMIC DNA]</scope>
    <source>
        <strain evidence="6 8">FH1-B-B1</strain>
        <strain evidence="5 7">FH1-B-C1</strain>
    </source>
</reference>
<evidence type="ECO:0000313" key="7">
    <source>
        <dbReference type="Proteomes" id="UP000231962"/>
    </source>
</evidence>